<dbReference type="Proteomes" id="UP001317322">
    <property type="component" value="Chromosome"/>
</dbReference>
<dbReference type="InterPro" id="IPR000253">
    <property type="entry name" value="FHA_dom"/>
</dbReference>
<evidence type="ECO:0000313" key="5">
    <source>
        <dbReference type="Proteomes" id="UP001317322"/>
    </source>
</evidence>
<dbReference type="CDD" id="cd00060">
    <property type="entry name" value="FHA"/>
    <property type="match status" value="1"/>
</dbReference>
<dbReference type="SMART" id="SM00240">
    <property type="entry name" value="FHA"/>
    <property type="match status" value="1"/>
</dbReference>
<feature type="compositionally biased region" description="Low complexity" evidence="2">
    <location>
        <begin position="88"/>
        <end position="110"/>
    </location>
</feature>
<evidence type="ECO:0000259" key="3">
    <source>
        <dbReference type="PROSITE" id="PS50006"/>
    </source>
</evidence>
<feature type="domain" description="FHA" evidence="3">
    <location>
        <begin position="199"/>
        <end position="249"/>
    </location>
</feature>
<dbReference type="InterPro" id="IPR059113">
    <property type="entry name" value="Znf_ribbon"/>
</dbReference>
<dbReference type="Gene3D" id="2.60.200.20">
    <property type="match status" value="1"/>
</dbReference>
<gene>
    <name evidence="4" type="ORF">NP075_16310</name>
</gene>
<keyword evidence="1" id="KW-0597">Phosphoprotein</keyword>
<keyword evidence="5" id="KW-1185">Reference proteome</keyword>
<organism evidence="4 5">
    <name type="scientific">Cellulomonas wangsupingiae</name>
    <dbReference type="NCBI Taxonomy" id="2968085"/>
    <lineage>
        <taxon>Bacteria</taxon>
        <taxon>Bacillati</taxon>
        <taxon>Actinomycetota</taxon>
        <taxon>Actinomycetes</taxon>
        <taxon>Micrococcales</taxon>
        <taxon>Cellulomonadaceae</taxon>
        <taxon>Cellulomonas</taxon>
    </lineage>
</organism>
<dbReference type="InterPro" id="IPR050923">
    <property type="entry name" value="Cell_Proc_Reg/RNA_Proc"/>
</dbReference>
<dbReference type="Pfam" id="PF00498">
    <property type="entry name" value="FHA"/>
    <property type="match status" value="1"/>
</dbReference>
<dbReference type="PROSITE" id="PS50006">
    <property type="entry name" value="FHA_DOMAIN"/>
    <property type="match status" value="1"/>
</dbReference>
<feature type="region of interest" description="Disordered" evidence="2">
    <location>
        <begin position="88"/>
        <end position="158"/>
    </location>
</feature>
<feature type="compositionally biased region" description="Pro residues" evidence="2">
    <location>
        <begin position="111"/>
        <end position="122"/>
    </location>
</feature>
<proteinExistence type="predicted"/>
<dbReference type="PANTHER" id="PTHR23308">
    <property type="entry name" value="NUCLEAR INHIBITOR OF PROTEIN PHOSPHATASE-1"/>
    <property type="match status" value="1"/>
</dbReference>
<accession>A0ABY5K2J1</accession>
<feature type="compositionally biased region" description="Low complexity" evidence="2">
    <location>
        <begin position="123"/>
        <end position="158"/>
    </location>
</feature>
<dbReference type="SUPFAM" id="SSF49879">
    <property type="entry name" value="SMAD/FHA domain"/>
    <property type="match status" value="1"/>
</dbReference>
<dbReference type="RefSeq" id="WP_227566408.1">
    <property type="nucleotide sequence ID" value="NZ_CP101989.1"/>
</dbReference>
<reference evidence="4 5" key="1">
    <citation type="submission" date="2022-07" db="EMBL/GenBank/DDBJ databases">
        <title>Novel species in genus cellulomonas.</title>
        <authorList>
            <person name="Ye L."/>
        </authorList>
    </citation>
    <scope>NUCLEOTIDE SEQUENCE [LARGE SCALE GENOMIC DNA]</scope>
    <source>
        <strain evidence="5">zg-Y908</strain>
    </source>
</reference>
<dbReference type="Pfam" id="PF13248">
    <property type="entry name" value="Zn_ribbon_3"/>
    <property type="match status" value="1"/>
</dbReference>
<dbReference type="EMBL" id="CP101989">
    <property type="protein sequence ID" value="UUI64662.1"/>
    <property type="molecule type" value="Genomic_DNA"/>
</dbReference>
<evidence type="ECO:0000256" key="1">
    <source>
        <dbReference type="ARBA" id="ARBA00022553"/>
    </source>
</evidence>
<protein>
    <submittedName>
        <fullName evidence="4">FHA domain-containing protein</fullName>
    </submittedName>
</protein>
<evidence type="ECO:0000313" key="4">
    <source>
        <dbReference type="EMBL" id="UUI64662.1"/>
    </source>
</evidence>
<sequence>MSVTCPEGHTSASTDYCDVCGAPIGTPSAVASPTPSAAAPTPATCPHCGSPAATGALFCENCGYDFTTGAAPHVPATSSLDLGATAPAPAGAATAGAPTTAVPSGTGATPAPDPLEPPPAVASPPGTGAAPPSSVTSPATGASPTTTDPSAPLAPPLAGDDAWVAELWIDPDWYAAQQAEDPMPSVGLPVLVPLRERSVLVGRPSASRNIRPQVDAGADSGVSRRHCQLNTDGHRWWVEDLQSSNGTFVARVGEALPENPIRPGQRHELQDGDRLYIGSWTRLVVRRALPGEV</sequence>
<name>A0ABY5K2J1_9CELL</name>
<dbReference type="InterPro" id="IPR008984">
    <property type="entry name" value="SMAD_FHA_dom_sf"/>
</dbReference>
<evidence type="ECO:0000256" key="2">
    <source>
        <dbReference type="SAM" id="MobiDB-lite"/>
    </source>
</evidence>